<evidence type="ECO:0000256" key="4">
    <source>
        <dbReference type="ARBA" id="ARBA00023134"/>
    </source>
</evidence>
<keyword evidence="9" id="KW-1185">Reference proteome</keyword>
<protein>
    <submittedName>
        <fullName evidence="10">GTP-binding protein Rhes-like</fullName>
    </submittedName>
</protein>
<comment type="subcellular location">
    <subcellularLocation>
        <location evidence="1">Cell membrane</location>
        <topology evidence="1">Lipid-anchor</topology>
    </subcellularLocation>
</comment>
<dbReference type="Pfam" id="PF00071">
    <property type="entry name" value="Ras"/>
    <property type="match status" value="1"/>
</dbReference>
<organism evidence="9 10">
    <name type="scientific">Saccoglossus kowalevskii</name>
    <name type="common">Acorn worm</name>
    <dbReference type="NCBI Taxonomy" id="10224"/>
    <lineage>
        <taxon>Eukaryota</taxon>
        <taxon>Metazoa</taxon>
        <taxon>Hemichordata</taxon>
        <taxon>Enteropneusta</taxon>
        <taxon>Harrimaniidae</taxon>
        <taxon>Saccoglossus</taxon>
    </lineage>
</organism>
<keyword evidence="4" id="KW-0342">GTP-binding</keyword>
<dbReference type="InterPro" id="IPR001806">
    <property type="entry name" value="Small_GTPase"/>
</dbReference>
<evidence type="ECO:0000313" key="9">
    <source>
        <dbReference type="Proteomes" id="UP000694865"/>
    </source>
</evidence>
<dbReference type="InterPro" id="IPR052236">
    <property type="entry name" value="Small_GTPase_RasD"/>
</dbReference>
<evidence type="ECO:0000256" key="8">
    <source>
        <dbReference type="SAM" id="MobiDB-lite"/>
    </source>
</evidence>
<proteinExistence type="inferred from homology"/>
<comment type="similarity">
    <text evidence="7">Belongs to the small GTPase superfamily. RasD family.</text>
</comment>
<dbReference type="InterPro" id="IPR027417">
    <property type="entry name" value="P-loop_NTPase"/>
</dbReference>
<keyword evidence="4" id="KW-0547">Nucleotide-binding</keyword>
<evidence type="ECO:0000256" key="7">
    <source>
        <dbReference type="ARBA" id="ARBA00038061"/>
    </source>
</evidence>
<dbReference type="RefSeq" id="XP_002733350.1">
    <property type="nucleotide sequence ID" value="XM_002733304.2"/>
</dbReference>
<reference evidence="10" key="1">
    <citation type="submission" date="2025-08" db="UniProtKB">
        <authorList>
            <consortium name="RefSeq"/>
        </authorList>
    </citation>
    <scope>IDENTIFICATION</scope>
    <source>
        <tissue evidence="10">Testes</tissue>
    </source>
</reference>
<dbReference type="Gene3D" id="3.40.50.300">
    <property type="entry name" value="P-loop containing nucleotide triphosphate hydrolases"/>
    <property type="match status" value="1"/>
</dbReference>
<evidence type="ECO:0000313" key="10">
    <source>
        <dbReference type="RefSeq" id="XP_002733350.1"/>
    </source>
</evidence>
<dbReference type="PROSITE" id="PS51420">
    <property type="entry name" value="RHO"/>
    <property type="match status" value="1"/>
</dbReference>
<keyword evidence="3" id="KW-0488">Methylation</keyword>
<dbReference type="SUPFAM" id="SSF52540">
    <property type="entry name" value="P-loop containing nucleoside triphosphate hydrolases"/>
    <property type="match status" value="1"/>
</dbReference>
<gene>
    <name evidence="10" type="primary">LOC100371150</name>
</gene>
<dbReference type="Proteomes" id="UP000694865">
    <property type="component" value="Unplaced"/>
</dbReference>
<dbReference type="SMART" id="SM00175">
    <property type="entry name" value="RAB"/>
    <property type="match status" value="1"/>
</dbReference>
<dbReference type="SMART" id="SM00174">
    <property type="entry name" value="RHO"/>
    <property type="match status" value="1"/>
</dbReference>
<dbReference type="PANTHER" id="PTHR46149:SF7">
    <property type="entry name" value="GTP-BINDING PROTEIN DI-RAS2"/>
    <property type="match status" value="1"/>
</dbReference>
<dbReference type="GeneID" id="100371150"/>
<accession>A0ABM0GMS1</accession>
<dbReference type="SMART" id="SM00173">
    <property type="entry name" value="RAS"/>
    <property type="match status" value="1"/>
</dbReference>
<evidence type="ECO:0000256" key="2">
    <source>
        <dbReference type="ARBA" id="ARBA00022475"/>
    </source>
</evidence>
<feature type="region of interest" description="Disordered" evidence="8">
    <location>
        <begin position="187"/>
        <end position="238"/>
    </location>
</feature>
<dbReference type="PROSITE" id="PS51419">
    <property type="entry name" value="RAB"/>
    <property type="match status" value="1"/>
</dbReference>
<dbReference type="PROSITE" id="PS51421">
    <property type="entry name" value="RAS"/>
    <property type="match status" value="1"/>
</dbReference>
<keyword evidence="6" id="KW-0449">Lipoprotein</keyword>
<keyword evidence="5" id="KW-0472">Membrane</keyword>
<sequence>MGDTDLRYRLVVLGAGKVGKSSIISRFLHGNFAEKYRETIEDLHCREYEINGNVIKVDILDTAGSQAFPAMRRLSISTAHAFLLVYSIDDSESFDEIKQVYEQIREQKSNYQDIPLILVGNKTDLESERQVSKEYVDDHIITENWHGGFIEVSARDNSNILDIFQKLLHQANVPAARQLSPILRRRMSERTKTGKPSAFVREPSEDKMMRRSRSLIRRSSKSKMKHNGDQNRNDCVIS</sequence>
<evidence type="ECO:0000256" key="3">
    <source>
        <dbReference type="ARBA" id="ARBA00022481"/>
    </source>
</evidence>
<dbReference type="InterPro" id="IPR005225">
    <property type="entry name" value="Small_GTP-bd"/>
</dbReference>
<evidence type="ECO:0000256" key="1">
    <source>
        <dbReference type="ARBA" id="ARBA00004193"/>
    </source>
</evidence>
<dbReference type="NCBIfam" id="TIGR00231">
    <property type="entry name" value="small_GTP"/>
    <property type="match status" value="1"/>
</dbReference>
<feature type="compositionally biased region" description="Basic residues" evidence="8">
    <location>
        <begin position="210"/>
        <end position="225"/>
    </location>
</feature>
<evidence type="ECO:0000256" key="6">
    <source>
        <dbReference type="ARBA" id="ARBA00023288"/>
    </source>
</evidence>
<dbReference type="PRINTS" id="PR00449">
    <property type="entry name" value="RASTRNSFRMNG"/>
</dbReference>
<evidence type="ECO:0000256" key="5">
    <source>
        <dbReference type="ARBA" id="ARBA00023136"/>
    </source>
</evidence>
<name>A0ABM0GMS1_SACKO</name>
<keyword evidence="2" id="KW-1003">Cell membrane</keyword>
<dbReference type="PANTHER" id="PTHR46149">
    <property type="entry name" value="MIP08469P"/>
    <property type="match status" value="1"/>
</dbReference>